<sequence length="247" mass="25363">MDRLVNTALTAMRGAMARQASVANNLANVNTVGFRAEIANAETRWIQGDTFDTRAQASEQVIAADMAQGAVTATGNSLDVAMDGDALLSVQAADGSEAYTRRGDLRVTDSGLLTTGEGLAVLGEGGPIVLPQMDSISIAQDGSIWGVPQGGDPANPQQVDKLKLVNAAGSSIAKGKDGLFREVNGGALPSDPLATVTSGSLEGSNVNATAALIQMIEASRAYETQVKMIDTAKQLDDGGASLMRLDG</sequence>
<dbReference type="NCBIfam" id="TIGR03506">
    <property type="entry name" value="FlgEFG_subfam"/>
    <property type="match status" value="1"/>
</dbReference>
<evidence type="ECO:0000259" key="7">
    <source>
        <dbReference type="Pfam" id="PF00460"/>
    </source>
</evidence>
<dbReference type="InterPro" id="IPR010930">
    <property type="entry name" value="Flg_bb/hook_C_dom"/>
</dbReference>
<keyword evidence="10" id="KW-0966">Cell projection</keyword>
<dbReference type="Pfam" id="PF22692">
    <property type="entry name" value="LlgE_F_G_D1"/>
    <property type="match status" value="1"/>
</dbReference>
<comment type="caution">
    <text evidence="10">The sequence shown here is derived from an EMBL/GenBank/DDBJ whole genome shotgun (WGS) entry which is preliminary data.</text>
</comment>
<proteinExistence type="inferred from homology"/>
<evidence type="ECO:0000259" key="8">
    <source>
        <dbReference type="Pfam" id="PF06429"/>
    </source>
</evidence>
<gene>
    <name evidence="10" type="ORF">ACFQ24_18245</name>
</gene>
<comment type="subcellular location">
    <subcellularLocation>
        <location evidence="1 6">Bacterial flagellum basal body</location>
    </subcellularLocation>
</comment>
<dbReference type="Pfam" id="PF00460">
    <property type="entry name" value="Flg_bb_rod"/>
    <property type="match status" value="1"/>
</dbReference>
<evidence type="ECO:0000256" key="2">
    <source>
        <dbReference type="ARBA" id="ARBA00009677"/>
    </source>
</evidence>
<evidence type="ECO:0000256" key="4">
    <source>
        <dbReference type="ARBA" id="ARBA00038560"/>
    </source>
</evidence>
<evidence type="ECO:0000256" key="5">
    <source>
        <dbReference type="ARBA" id="ARBA00040228"/>
    </source>
</evidence>
<keyword evidence="3 6" id="KW-0975">Bacterial flagellum</keyword>
<dbReference type="Pfam" id="PF06429">
    <property type="entry name" value="Flg_bbr_C"/>
    <property type="match status" value="1"/>
</dbReference>
<dbReference type="InterPro" id="IPR001444">
    <property type="entry name" value="Flag_bb_rod_N"/>
</dbReference>
<dbReference type="InterPro" id="IPR037925">
    <property type="entry name" value="FlgE/F/G-like"/>
</dbReference>
<evidence type="ECO:0000256" key="3">
    <source>
        <dbReference type="ARBA" id="ARBA00023143"/>
    </source>
</evidence>
<dbReference type="InterPro" id="IPR053967">
    <property type="entry name" value="LlgE_F_G-like_D1"/>
</dbReference>
<keyword evidence="10" id="KW-0282">Flagellum</keyword>
<evidence type="ECO:0000313" key="10">
    <source>
        <dbReference type="EMBL" id="MFD1106809.1"/>
    </source>
</evidence>
<feature type="domain" description="Flagellar basal-body/hook protein C-terminal" evidence="8">
    <location>
        <begin position="198"/>
        <end position="238"/>
    </location>
</feature>
<keyword evidence="10" id="KW-0969">Cilium</keyword>
<organism evidence="10 11">
    <name type="scientific">Sphingobium olei</name>
    <dbReference type="NCBI Taxonomy" id="420955"/>
    <lineage>
        <taxon>Bacteria</taxon>
        <taxon>Pseudomonadati</taxon>
        <taxon>Pseudomonadota</taxon>
        <taxon>Alphaproteobacteria</taxon>
        <taxon>Sphingomonadales</taxon>
        <taxon>Sphingomonadaceae</taxon>
        <taxon>Sphingobium</taxon>
    </lineage>
</organism>
<feature type="domain" description="Flagellar basal body rod protein N-terminal" evidence="7">
    <location>
        <begin position="6"/>
        <end position="35"/>
    </location>
</feature>
<dbReference type="NCBIfam" id="NF009280">
    <property type="entry name" value="PRK12640.1"/>
    <property type="match status" value="1"/>
</dbReference>
<feature type="domain" description="Flagellar hook protein FlgE/F/G-like D1" evidence="9">
    <location>
        <begin position="81"/>
        <end position="144"/>
    </location>
</feature>
<keyword evidence="11" id="KW-1185">Reference proteome</keyword>
<evidence type="ECO:0000256" key="1">
    <source>
        <dbReference type="ARBA" id="ARBA00004117"/>
    </source>
</evidence>
<dbReference type="PANTHER" id="PTHR30435:SF18">
    <property type="entry name" value="FLAGELLAR BASAL-BODY ROD PROTEIN FLGF"/>
    <property type="match status" value="1"/>
</dbReference>
<dbReference type="PANTHER" id="PTHR30435">
    <property type="entry name" value="FLAGELLAR PROTEIN"/>
    <property type="match status" value="1"/>
</dbReference>
<evidence type="ECO:0000313" key="11">
    <source>
        <dbReference type="Proteomes" id="UP001597203"/>
    </source>
</evidence>
<evidence type="ECO:0000259" key="9">
    <source>
        <dbReference type="Pfam" id="PF22692"/>
    </source>
</evidence>
<comment type="similarity">
    <text evidence="2 6">Belongs to the flagella basal body rod proteins family.</text>
</comment>
<reference evidence="11" key="1">
    <citation type="journal article" date="2019" name="Int. J. Syst. Evol. Microbiol.">
        <title>The Global Catalogue of Microorganisms (GCM) 10K type strain sequencing project: providing services to taxonomists for standard genome sequencing and annotation.</title>
        <authorList>
            <consortium name="The Broad Institute Genomics Platform"/>
            <consortium name="The Broad Institute Genome Sequencing Center for Infectious Disease"/>
            <person name="Wu L."/>
            <person name="Ma J."/>
        </authorList>
    </citation>
    <scope>NUCLEOTIDE SEQUENCE [LARGE SCALE GENOMIC DNA]</scope>
    <source>
        <strain evidence="11">CCUG 54329</strain>
    </source>
</reference>
<dbReference type="InterPro" id="IPR020013">
    <property type="entry name" value="Flagellar_FlgE/F/G"/>
</dbReference>
<dbReference type="Proteomes" id="UP001597203">
    <property type="component" value="Unassembled WGS sequence"/>
</dbReference>
<protein>
    <recommendedName>
        <fullName evidence="5 6">Flagellar basal-body rod protein FlgF</fullName>
    </recommendedName>
</protein>
<dbReference type="RefSeq" id="WP_380913843.1">
    <property type="nucleotide sequence ID" value="NZ_JBHTLS010000134.1"/>
</dbReference>
<dbReference type="SUPFAM" id="SSF117143">
    <property type="entry name" value="Flagellar hook protein flgE"/>
    <property type="match status" value="1"/>
</dbReference>
<evidence type="ECO:0000256" key="6">
    <source>
        <dbReference type="RuleBase" id="RU362116"/>
    </source>
</evidence>
<name>A0ABW3P6B8_9SPHN</name>
<dbReference type="EMBL" id="JBHTLS010000134">
    <property type="protein sequence ID" value="MFD1106809.1"/>
    <property type="molecule type" value="Genomic_DNA"/>
</dbReference>
<comment type="subunit">
    <text evidence="4 6">The basal body constitutes a major portion of the flagellar organelle and consists of five rings (E,L,P,S, and M) mounted on a central rod. The rod consists of about 26 subunits of FlgG in the distal portion, and FlgB, FlgC and FlgF are thought to build up the proximal portion of the rod with about 6 subunits each.</text>
</comment>
<accession>A0ABW3P6B8</accession>